<dbReference type="InterPro" id="IPR036316">
    <property type="entry name" value="Pili_assmbl_chap_C_dom_sf"/>
</dbReference>
<evidence type="ECO:0000313" key="9">
    <source>
        <dbReference type="EMBL" id="HAT3581686.1"/>
    </source>
</evidence>
<evidence type="ECO:0000313" key="10">
    <source>
        <dbReference type="Proteomes" id="UP000867740"/>
    </source>
</evidence>
<name>A0A9P3T7Q0_KLUIN</name>
<dbReference type="GO" id="GO:0071555">
    <property type="term" value="P:cell wall organization"/>
    <property type="evidence" value="ECO:0007669"/>
    <property type="project" value="InterPro"/>
</dbReference>
<evidence type="ECO:0000256" key="5">
    <source>
        <dbReference type="ARBA" id="ARBA00023186"/>
    </source>
</evidence>
<gene>
    <name evidence="9" type="ORF">I8531_001981</name>
</gene>
<dbReference type="Proteomes" id="UP000867740">
    <property type="component" value="Unassembled WGS sequence"/>
</dbReference>
<dbReference type="InterPro" id="IPR016148">
    <property type="entry name" value="Pili_assmbl_chaperone_C"/>
</dbReference>
<evidence type="ECO:0000259" key="8">
    <source>
        <dbReference type="Pfam" id="PF02753"/>
    </source>
</evidence>
<dbReference type="PRINTS" id="PR00969">
    <property type="entry name" value="CHAPERONPILI"/>
</dbReference>
<keyword evidence="5" id="KW-0143">Chaperone</keyword>
<evidence type="ECO:0000256" key="4">
    <source>
        <dbReference type="ARBA" id="ARBA00022764"/>
    </source>
</evidence>
<evidence type="ECO:0000259" key="7">
    <source>
        <dbReference type="Pfam" id="PF00345"/>
    </source>
</evidence>
<dbReference type="EMBL" id="DACSUM010000013">
    <property type="protein sequence ID" value="HAT3581686.1"/>
    <property type="molecule type" value="Genomic_DNA"/>
</dbReference>
<dbReference type="InterPro" id="IPR050643">
    <property type="entry name" value="Periplasmic_pilus_chap"/>
</dbReference>
<reference evidence="9" key="2">
    <citation type="submission" date="2020-10" db="EMBL/GenBank/DDBJ databases">
        <authorList>
            <consortium name="NCBI Pathogen Detection Project"/>
        </authorList>
    </citation>
    <scope>NUCLEOTIDE SEQUENCE</scope>
    <source>
        <strain evidence="9">CAVp300</strain>
    </source>
</reference>
<evidence type="ECO:0000256" key="6">
    <source>
        <dbReference type="SAM" id="SignalP"/>
    </source>
</evidence>
<feature type="domain" description="Pili assembly chaperone N-terminal" evidence="7">
    <location>
        <begin position="22"/>
        <end position="144"/>
    </location>
</feature>
<dbReference type="InterPro" id="IPR013783">
    <property type="entry name" value="Ig-like_fold"/>
</dbReference>
<dbReference type="PANTHER" id="PTHR30251">
    <property type="entry name" value="PILUS ASSEMBLY CHAPERONE"/>
    <property type="match status" value="1"/>
</dbReference>
<keyword evidence="4" id="KW-0574">Periplasm</keyword>
<dbReference type="GO" id="GO:0030288">
    <property type="term" value="C:outer membrane-bounded periplasmic space"/>
    <property type="evidence" value="ECO:0007669"/>
    <property type="project" value="InterPro"/>
</dbReference>
<feature type="signal peptide" evidence="6">
    <location>
        <begin position="1"/>
        <end position="21"/>
    </location>
</feature>
<evidence type="ECO:0000256" key="1">
    <source>
        <dbReference type="ARBA" id="ARBA00004418"/>
    </source>
</evidence>
<comment type="subcellular location">
    <subcellularLocation>
        <location evidence="1">Periplasm</location>
    </subcellularLocation>
</comment>
<dbReference type="SUPFAM" id="SSF49584">
    <property type="entry name" value="Periplasmic chaperone C-domain"/>
    <property type="match status" value="1"/>
</dbReference>
<keyword evidence="3 6" id="KW-0732">Signal</keyword>
<dbReference type="Pfam" id="PF00345">
    <property type="entry name" value="PapD_N"/>
    <property type="match status" value="1"/>
</dbReference>
<dbReference type="AlphaFoldDB" id="A0A9P3T7Q0"/>
<comment type="caution">
    <text evidence="9">The sequence shown here is derived from an EMBL/GenBank/DDBJ whole genome shotgun (WGS) entry which is preliminary data.</text>
</comment>
<dbReference type="InterPro" id="IPR001829">
    <property type="entry name" value="Pili_assmbl_chaperone_bac"/>
</dbReference>
<dbReference type="Pfam" id="PF02753">
    <property type="entry name" value="PapD_C"/>
    <property type="match status" value="1"/>
</dbReference>
<dbReference type="SUPFAM" id="SSF49354">
    <property type="entry name" value="PapD-like"/>
    <property type="match status" value="1"/>
</dbReference>
<organism evidence="9 10">
    <name type="scientific">Kluyvera intermedia</name>
    <name type="common">Enterobacter intermedius</name>
    <dbReference type="NCBI Taxonomy" id="61648"/>
    <lineage>
        <taxon>Bacteria</taxon>
        <taxon>Pseudomonadati</taxon>
        <taxon>Pseudomonadota</taxon>
        <taxon>Gammaproteobacteria</taxon>
        <taxon>Enterobacterales</taxon>
        <taxon>Enterobacteriaceae</taxon>
        <taxon>Kluyvera</taxon>
    </lineage>
</organism>
<evidence type="ECO:0000256" key="2">
    <source>
        <dbReference type="ARBA" id="ARBA00007399"/>
    </source>
</evidence>
<comment type="similarity">
    <text evidence="2">Belongs to the periplasmic pilus chaperone family.</text>
</comment>
<reference evidence="9" key="1">
    <citation type="journal article" date="2018" name="Genome Biol.">
        <title>SKESA: strategic k-mer extension for scrupulous assemblies.</title>
        <authorList>
            <person name="Souvorov A."/>
            <person name="Agarwala R."/>
            <person name="Lipman D.J."/>
        </authorList>
    </citation>
    <scope>NUCLEOTIDE SEQUENCE</scope>
    <source>
        <strain evidence="9">CAVp300</strain>
    </source>
</reference>
<dbReference type="RefSeq" id="WP_047370896.1">
    <property type="nucleotide sequence ID" value="NZ_CABMNU010000005.1"/>
</dbReference>
<protein>
    <submittedName>
        <fullName evidence="9">Molecular chaperone</fullName>
    </submittedName>
</protein>
<feature type="chain" id="PRO_5040359672" evidence="6">
    <location>
        <begin position="22"/>
        <end position="228"/>
    </location>
</feature>
<dbReference type="InterPro" id="IPR016147">
    <property type="entry name" value="Pili_assmbl_chaperone_N"/>
</dbReference>
<dbReference type="InterPro" id="IPR008962">
    <property type="entry name" value="PapD-like_sf"/>
</dbReference>
<accession>A0A9P3T7Q0</accession>
<sequence>MFRNIFCISLLATLTTCQAQASIVMNNTRVIYNARDREVTVPISNRSSKPVLVQSWLDDGEVNADPTTHHTPFVIFPPIARVDGDSAKTLRLRMVNASTLPVDRESVFWLNVLDVPVKLPVGEKNRLQVALQSRVKVFYRPAGLRGSPGKAVEELVWHSNGKGLTVTNPTAWHVSLVSVTSKEGEWSVDIIAPGKTRDFPLPLKASTPIGVTWIDDNGAIQIYDAVTQ</sequence>
<dbReference type="Gene3D" id="2.60.40.10">
    <property type="entry name" value="Immunoglobulins"/>
    <property type="match status" value="2"/>
</dbReference>
<evidence type="ECO:0000256" key="3">
    <source>
        <dbReference type="ARBA" id="ARBA00022729"/>
    </source>
</evidence>
<dbReference type="PANTHER" id="PTHR30251:SF2">
    <property type="entry name" value="FIMBRIAL CHAPERONE YADV-RELATED"/>
    <property type="match status" value="1"/>
</dbReference>
<proteinExistence type="inferred from homology"/>
<feature type="domain" description="Pili assembly chaperone C-terminal" evidence="8">
    <location>
        <begin position="166"/>
        <end position="220"/>
    </location>
</feature>